<name>A0ACB8D339_DERSI</name>
<reference evidence="1" key="1">
    <citation type="submission" date="2020-05" db="EMBL/GenBank/DDBJ databases">
        <title>Large-scale comparative analyses of tick genomes elucidate their genetic diversity and vector capacities.</title>
        <authorList>
            <person name="Jia N."/>
            <person name="Wang J."/>
            <person name="Shi W."/>
            <person name="Du L."/>
            <person name="Sun Y."/>
            <person name="Zhan W."/>
            <person name="Jiang J."/>
            <person name="Wang Q."/>
            <person name="Zhang B."/>
            <person name="Ji P."/>
            <person name="Sakyi L.B."/>
            <person name="Cui X."/>
            <person name="Yuan T."/>
            <person name="Jiang B."/>
            <person name="Yang W."/>
            <person name="Lam T.T.-Y."/>
            <person name="Chang Q."/>
            <person name="Ding S."/>
            <person name="Wang X."/>
            <person name="Zhu J."/>
            <person name="Ruan X."/>
            <person name="Zhao L."/>
            <person name="Wei J."/>
            <person name="Que T."/>
            <person name="Du C."/>
            <person name="Cheng J."/>
            <person name="Dai P."/>
            <person name="Han X."/>
            <person name="Huang E."/>
            <person name="Gao Y."/>
            <person name="Liu J."/>
            <person name="Shao H."/>
            <person name="Ye R."/>
            <person name="Li L."/>
            <person name="Wei W."/>
            <person name="Wang X."/>
            <person name="Wang C."/>
            <person name="Yang T."/>
            <person name="Huo Q."/>
            <person name="Li W."/>
            <person name="Guo W."/>
            <person name="Chen H."/>
            <person name="Zhou L."/>
            <person name="Ni X."/>
            <person name="Tian J."/>
            <person name="Zhou Y."/>
            <person name="Sheng Y."/>
            <person name="Liu T."/>
            <person name="Pan Y."/>
            <person name="Xia L."/>
            <person name="Li J."/>
            <person name="Zhao F."/>
            <person name="Cao W."/>
        </authorList>
    </citation>
    <scope>NUCLEOTIDE SEQUENCE</scope>
    <source>
        <strain evidence="1">Dsil-2018</strain>
    </source>
</reference>
<comment type="caution">
    <text evidence="1">The sequence shown here is derived from an EMBL/GenBank/DDBJ whole genome shotgun (WGS) entry which is preliminary data.</text>
</comment>
<accession>A0ACB8D339</accession>
<sequence>MPVDLRTKLVLCLVHLGGGKHLTGDLVDQLRHDQDPEEAGDLFLDVAEALMDVGRPLEALPLLHALVDTHNYGMAAVWLRYGECLQQLGRLREATGAYERTCELAPGHAQARLALCQLLLAQGLTDRAIACLESADTPQQGAMGDADVSVFHKPYQGHDMPIIPVVTRVR</sequence>
<gene>
    <name evidence="1" type="ORF">HPB49_004452</name>
</gene>
<organism evidence="1 2">
    <name type="scientific">Dermacentor silvarum</name>
    <name type="common">Tick</name>
    <dbReference type="NCBI Taxonomy" id="543639"/>
    <lineage>
        <taxon>Eukaryota</taxon>
        <taxon>Metazoa</taxon>
        <taxon>Ecdysozoa</taxon>
        <taxon>Arthropoda</taxon>
        <taxon>Chelicerata</taxon>
        <taxon>Arachnida</taxon>
        <taxon>Acari</taxon>
        <taxon>Parasitiformes</taxon>
        <taxon>Ixodida</taxon>
        <taxon>Ixodoidea</taxon>
        <taxon>Ixodidae</taxon>
        <taxon>Rhipicephalinae</taxon>
        <taxon>Dermacentor</taxon>
    </lineage>
</organism>
<proteinExistence type="predicted"/>
<keyword evidence="2" id="KW-1185">Reference proteome</keyword>
<dbReference type="EMBL" id="CM023472">
    <property type="protein sequence ID" value="KAH7958753.1"/>
    <property type="molecule type" value="Genomic_DNA"/>
</dbReference>
<evidence type="ECO:0000313" key="2">
    <source>
        <dbReference type="Proteomes" id="UP000821865"/>
    </source>
</evidence>
<dbReference type="Proteomes" id="UP000821865">
    <property type="component" value="Chromosome 3"/>
</dbReference>
<protein>
    <submittedName>
        <fullName evidence="1">Uncharacterized protein</fullName>
    </submittedName>
</protein>
<evidence type="ECO:0000313" key="1">
    <source>
        <dbReference type="EMBL" id="KAH7958753.1"/>
    </source>
</evidence>